<dbReference type="STRING" id="523791.Kkor_1162"/>
<dbReference type="InterPro" id="IPR050469">
    <property type="entry name" value="Diguanylate_Cyclase"/>
</dbReference>
<dbReference type="Gene3D" id="3.40.50.2300">
    <property type="match status" value="2"/>
</dbReference>
<feature type="domain" description="Response regulatory" evidence="5">
    <location>
        <begin position="127"/>
        <end position="244"/>
    </location>
</feature>
<evidence type="ECO:0000259" key="5">
    <source>
        <dbReference type="PROSITE" id="PS50110"/>
    </source>
</evidence>
<comment type="catalytic activity">
    <reaction evidence="3">
        <text>2 GTP = 3',3'-c-di-GMP + 2 diphosphate</text>
        <dbReference type="Rhea" id="RHEA:24898"/>
        <dbReference type="ChEBI" id="CHEBI:33019"/>
        <dbReference type="ChEBI" id="CHEBI:37565"/>
        <dbReference type="ChEBI" id="CHEBI:58805"/>
        <dbReference type="EC" id="2.7.7.65"/>
    </reaction>
</comment>
<dbReference type="InParanoid" id="C7RBD9"/>
<dbReference type="GO" id="GO:0000160">
    <property type="term" value="P:phosphorelay signal transduction system"/>
    <property type="evidence" value="ECO:0007669"/>
    <property type="project" value="InterPro"/>
</dbReference>
<evidence type="ECO:0000256" key="4">
    <source>
        <dbReference type="PROSITE-ProRule" id="PRU00169"/>
    </source>
</evidence>
<dbReference type="SUPFAM" id="SSF52172">
    <property type="entry name" value="CheY-like"/>
    <property type="match status" value="2"/>
</dbReference>
<dbReference type="FunFam" id="3.30.70.270:FF:000001">
    <property type="entry name" value="Diguanylate cyclase domain protein"/>
    <property type="match status" value="1"/>
</dbReference>
<dbReference type="CDD" id="cd01949">
    <property type="entry name" value="GGDEF"/>
    <property type="match status" value="1"/>
</dbReference>
<dbReference type="SMART" id="SM00448">
    <property type="entry name" value="REC"/>
    <property type="match status" value="2"/>
</dbReference>
<evidence type="ECO:0000259" key="6">
    <source>
        <dbReference type="PROSITE" id="PS50887"/>
    </source>
</evidence>
<dbReference type="PANTHER" id="PTHR45138">
    <property type="entry name" value="REGULATORY COMPONENTS OF SENSORY TRANSDUCTION SYSTEM"/>
    <property type="match status" value="1"/>
</dbReference>
<name>C7RBD9_KANKD</name>
<dbReference type="eggNOG" id="COG3706">
    <property type="taxonomic scope" value="Bacteria"/>
</dbReference>
<feature type="domain" description="Response regulatory" evidence="5">
    <location>
        <begin position="3"/>
        <end position="119"/>
    </location>
</feature>
<dbReference type="RefSeq" id="WP_012801095.1">
    <property type="nucleotide sequence ID" value="NC_013166.1"/>
</dbReference>
<dbReference type="eggNOG" id="COG2201">
    <property type="taxonomic scope" value="Bacteria"/>
</dbReference>
<dbReference type="Pfam" id="PF00990">
    <property type="entry name" value="GGDEF"/>
    <property type="match status" value="1"/>
</dbReference>
<dbReference type="Pfam" id="PF00072">
    <property type="entry name" value="Response_reg"/>
    <property type="match status" value="1"/>
</dbReference>
<feature type="modified residue" description="4-aspartylphosphate" evidence="4">
    <location>
        <position position="56"/>
    </location>
</feature>
<keyword evidence="8" id="KW-1185">Reference proteome</keyword>
<dbReference type="NCBIfam" id="TIGR00254">
    <property type="entry name" value="GGDEF"/>
    <property type="match status" value="1"/>
</dbReference>
<evidence type="ECO:0000256" key="3">
    <source>
        <dbReference type="ARBA" id="ARBA00034247"/>
    </source>
</evidence>
<keyword evidence="4" id="KW-0597">Phosphoprotein</keyword>
<dbReference type="SUPFAM" id="SSF55073">
    <property type="entry name" value="Nucleotide cyclase"/>
    <property type="match status" value="1"/>
</dbReference>
<dbReference type="InterPro" id="IPR011006">
    <property type="entry name" value="CheY-like_superfamily"/>
</dbReference>
<dbReference type="GO" id="GO:0005886">
    <property type="term" value="C:plasma membrane"/>
    <property type="evidence" value="ECO:0007669"/>
    <property type="project" value="TreeGrafter"/>
</dbReference>
<gene>
    <name evidence="7" type="ordered locus">Kkor_1162</name>
</gene>
<dbReference type="PROSITE" id="PS50887">
    <property type="entry name" value="GGDEF"/>
    <property type="match status" value="1"/>
</dbReference>
<dbReference type="PROSITE" id="PS50110">
    <property type="entry name" value="RESPONSE_REGULATORY"/>
    <property type="match status" value="2"/>
</dbReference>
<reference evidence="7 8" key="1">
    <citation type="journal article" date="2009" name="Stand. Genomic Sci.">
        <title>Complete genome sequence of Kangiella koreensis type strain (SW-125).</title>
        <authorList>
            <person name="Han C."/>
            <person name="Sikorski J."/>
            <person name="Lapidus A."/>
            <person name="Nolan M."/>
            <person name="Glavina Del Rio T."/>
            <person name="Tice H."/>
            <person name="Cheng J.F."/>
            <person name="Lucas S."/>
            <person name="Chen F."/>
            <person name="Copeland A."/>
            <person name="Ivanova N."/>
            <person name="Mavromatis K."/>
            <person name="Ovchinnikova G."/>
            <person name="Pati A."/>
            <person name="Bruce D."/>
            <person name="Goodwin L."/>
            <person name="Pitluck S."/>
            <person name="Chen A."/>
            <person name="Palaniappan K."/>
            <person name="Land M."/>
            <person name="Hauser L."/>
            <person name="Chang Y.J."/>
            <person name="Jeffries C.D."/>
            <person name="Chain P."/>
            <person name="Saunders E."/>
            <person name="Brettin T."/>
            <person name="Goker M."/>
            <person name="Tindall B.J."/>
            <person name="Bristow J."/>
            <person name="Eisen J.A."/>
            <person name="Markowitz V."/>
            <person name="Hugenholtz P."/>
            <person name="Kyrpides N.C."/>
            <person name="Klenk H.P."/>
            <person name="Detter J.C."/>
        </authorList>
    </citation>
    <scope>NUCLEOTIDE SEQUENCE [LARGE SCALE GENOMIC DNA]</scope>
    <source>
        <strain evidence="8">DSM 16069 / KCTC 12182 / SW-125</strain>
    </source>
</reference>
<dbReference type="InterPro" id="IPR000160">
    <property type="entry name" value="GGDEF_dom"/>
</dbReference>
<dbReference type="InterPro" id="IPR043128">
    <property type="entry name" value="Rev_trsase/Diguanyl_cyclase"/>
</dbReference>
<dbReference type="PANTHER" id="PTHR45138:SF9">
    <property type="entry name" value="DIGUANYLATE CYCLASE DGCM-RELATED"/>
    <property type="match status" value="1"/>
</dbReference>
<evidence type="ECO:0000313" key="7">
    <source>
        <dbReference type="EMBL" id="ACV26581.1"/>
    </source>
</evidence>
<comment type="cofactor">
    <cofactor evidence="1">
        <name>Mg(2+)</name>
        <dbReference type="ChEBI" id="CHEBI:18420"/>
    </cofactor>
</comment>
<evidence type="ECO:0000256" key="1">
    <source>
        <dbReference type="ARBA" id="ARBA00001946"/>
    </source>
</evidence>
<proteinExistence type="predicted"/>
<dbReference type="Proteomes" id="UP000001231">
    <property type="component" value="Chromosome"/>
</dbReference>
<dbReference type="SMART" id="SM00267">
    <property type="entry name" value="GGDEF"/>
    <property type="match status" value="1"/>
</dbReference>
<dbReference type="KEGG" id="kko:Kkor_1162"/>
<dbReference type="GO" id="GO:1902201">
    <property type="term" value="P:negative regulation of bacterial-type flagellum-dependent cell motility"/>
    <property type="evidence" value="ECO:0007669"/>
    <property type="project" value="TreeGrafter"/>
</dbReference>
<dbReference type="EC" id="2.7.7.65" evidence="2"/>
<dbReference type="GO" id="GO:0052621">
    <property type="term" value="F:diguanylate cyclase activity"/>
    <property type="evidence" value="ECO:0007669"/>
    <property type="project" value="UniProtKB-EC"/>
</dbReference>
<dbReference type="HOGENOM" id="CLU_000445_11_28_6"/>
<organism evidence="7 8">
    <name type="scientific">Kangiella koreensis (strain DSM 16069 / JCM 12317 / KCTC 12182 / SW-125)</name>
    <dbReference type="NCBI Taxonomy" id="523791"/>
    <lineage>
        <taxon>Bacteria</taxon>
        <taxon>Pseudomonadati</taxon>
        <taxon>Pseudomonadota</taxon>
        <taxon>Gammaproteobacteria</taxon>
        <taxon>Kangiellales</taxon>
        <taxon>Kangiellaceae</taxon>
        <taxon>Kangiella</taxon>
    </lineage>
</organism>
<dbReference type="GO" id="GO:0043709">
    <property type="term" value="P:cell adhesion involved in single-species biofilm formation"/>
    <property type="evidence" value="ECO:0007669"/>
    <property type="project" value="TreeGrafter"/>
</dbReference>
<protein>
    <recommendedName>
        <fullName evidence="2">diguanylate cyclase</fullName>
        <ecNumber evidence="2">2.7.7.65</ecNumber>
    </recommendedName>
</protein>
<feature type="domain" description="GGDEF" evidence="6">
    <location>
        <begin position="288"/>
        <end position="419"/>
    </location>
</feature>
<dbReference type="Gene3D" id="3.30.70.270">
    <property type="match status" value="1"/>
</dbReference>
<sequence length="426" mass="48629">MKNILVVDDSKFFCALIEKKITESLDYQVISVGTYASAEALLDVLDIEQIDACLVDFRLPDAPEGEIVQLMAKKRIPTIVLISDITAEIRNYIWKFRIVDYVIKSDNYVTEYIIETLQRLQINPSIKIALADDSKTSLRIMSTLLSVHKYQTLQFNDPLKLLEHLKQHHDIKMVITDYDMEAMNGYDLTKSIRRLYSKQELAIIGMSARDDVLMSANFLKFGADDFIIKQSFLAEEFYLRVAVNTSRVIEYEKLTTAATKDYLTGLNNRRHFYELVEVMHNSAVRHSTPIACALVDIDHFKQVNDTYGHQVGDAVLTEIAKILESSVRKSDVVARFGGEEFCMYMVGINRENSEIFFDKLLKRVENTAIDIDGLEVKVTISIGVNINHHHVLDSMIEIADQCLYEAKETGRNKVVITPEEPKPAKE</sequence>
<dbReference type="InterPro" id="IPR001789">
    <property type="entry name" value="Sig_transdc_resp-reg_receiver"/>
</dbReference>
<accession>C7RBD9</accession>
<dbReference type="EMBL" id="CP001707">
    <property type="protein sequence ID" value="ACV26581.1"/>
    <property type="molecule type" value="Genomic_DNA"/>
</dbReference>
<dbReference type="AlphaFoldDB" id="C7RBD9"/>
<dbReference type="OrthoDB" id="9812260at2"/>
<evidence type="ECO:0000313" key="8">
    <source>
        <dbReference type="Proteomes" id="UP000001231"/>
    </source>
</evidence>
<dbReference type="InterPro" id="IPR029787">
    <property type="entry name" value="Nucleotide_cyclase"/>
</dbReference>
<evidence type="ECO:0000256" key="2">
    <source>
        <dbReference type="ARBA" id="ARBA00012528"/>
    </source>
</evidence>
<feature type="modified residue" description="4-aspartylphosphate" evidence="4">
    <location>
        <position position="177"/>
    </location>
</feature>